<keyword evidence="6" id="KW-1185">Reference proteome</keyword>
<keyword evidence="3" id="KW-0804">Transcription</keyword>
<proteinExistence type="predicted"/>
<dbReference type="Gene3D" id="3.40.50.2300">
    <property type="match status" value="2"/>
</dbReference>
<dbReference type="CDD" id="cd06267">
    <property type="entry name" value="PBP1_LacI_sugar_binding-like"/>
    <property type="match status" value="1"/>
</dbReference>
<dbReference type="Pfam" id="PF13377">
    <property type="entry name" value="Peripla_BP_3"/>
    <property type="match status" value="1"/>
</dbReference>
<organism evidence="5 6">
    <name type="scientific">Streptomyces milbemycinicus</name>
    <dbReference type="NCBI Taxonomy" id="476552"/>
    <lineage>
        <taxon>Bacteria</taxon>
        <taxon>Bacillati</taxon>
        <taxon>Actinomycetota</taxon>
        <taxon>Actinomycetes</taxon>
        <taxon>Kitasatosporales</taxon>
        <taxon>Streptomycetaceae</taxon>
        <taxon>Streptomyces</taxon>
    </lineage>
</organism>
<evidence type="ECO:0000256" key="1">
    <source>
        <dbReference type="ARBA" id="ARBA00023015"/>
    </source>
</evidence>
<gene>
    <name evidence="5" type="ORF">ACI2L5_47830</name>
</gene>
<dbReference type="SUPFAM" id="SSF53822">
    <property type="entry name" value="Periplasmic binding protein-like I"/>
    <property type="match status" value="1"/>
</dbReference>
<evidence type="ECO:0000259" key="4">
    <source>
        <dbReference type="Pfam" id="PF13377"/>
    </source>
</evidence>
<dbReference type="GO" id="GO:0003677">
    <property type="term" value="F:DNA binding"/>
    <property type="evidence" value="ECO:0007669"/>
    <property type="project" value="UniProtKB-KW"/>
</dbReference>
<dbReference type="RefSeq" id="WP_404748838.1">
    <property type="nucleotide sequence ID" value="NZ_JBJDQH010000028.1"/>
</dbReference>
<evidence type="ECO:0000256" key="3">
    <source>
        <dbReference type="ARBA" id="ARBA00023163"/>
    </source>
</evidence>
<dbReference type="PANTHER" id="PTHR30146">
    <property type="entry name" value="LACI-RELATED TRANSCRIPTIONAL REPRESSOR"/>
    <property type="match status" value="1"/>
</dbReference>
<dbReference type="InterPro" id="IPR046335">
    <property type="entry name" value="LacI/GalR-like_sensor"/>
</dbReference>
<comment type="caution">
    <text evidence="5">The sequence shown here is derived from an EMBL/GenBank/DDBJ whole genome shotgun (WGS) entry which is preliminary data.</text>
</comment>
<evidence type="ECO:0000256" key="2">
    <source>
        <dbReference type="ARBA" id="ARBA00023125"/>
    </source>
</evidence>
<feature type="domain" description="Transcriptional regulator LacI/GalR-like sensor" evidence="4">
    <location>
        <begin position="17"/>
        <end position="128"/>
    </location>
</feature>
<sequence length="133" mass="13637">MTALADAGLPSGPLEAADFTGAGGARATHDLLDLSDPPTAILYANDLMAIAGIAAATSRGLRVPEDLSVVGFDDIPLAEYIAPPLTTIRQDVIAWGRAAAQQLVSLTQGHPFQAPALPPVEFVARASTAPPAR</sequence>
<dbReference type="Proteomes" id="UP001620295">
    <property type="component" value="Unassembled WGS sequence"/>
</dbReference>
<dbReference type="PANTHER" id="PTHR30146:SF155">
    <property type="entry name" value="ALANINE RACEMASE"/>
    <property type="match status" value="1"/>
</dbReference>
<dbReference type="EMBL" id="JBJDQH010000028">
    <property type="protein sequence ID" value="MFK4272539.1"/>
    <property type="molecule type" value="Genomic_DNA"/>
</dbReference>
<name>A0ABW8M2Y7_9ACTN</name>
<evidence type="ECO:0000313" key="6">
    <source>
        <dbReference type="Proteomes" id="UP001620295"/>
    </source>
</evidence>
<keyword evidence="2 5" id="KW-0238">DNA-binding</keyword>
<accession>A0ABW8M2Y7</accession>
<keyword evidence="1" id="KW-0805">Transcription regulation</keyword>
<reference evidence="5 6" key="1">
    <citation type="submission" date="2024-11" db="EMBL/GenBank/DDBJ databases">
        <title>The Natural Products Discovery Center: Release of the First 8490 Sequenced Strains for Exploring Actinobacteria Biosynthetic Diversity.</title>
        <authorList>
            <person name="Kalkreuter E."/>
            <person name="Kautsar S.A."/>
            <person name="Yang D."/>
            <person name="Bader C.D."/>
            <person name="Teijaro C.N."/>
            <person name="Fluegel L."/>
            <person name="Davis C.M."/>
            <person name="Simpson J.R."/>
            <person name="Lauterbach L."/>
            <person name="Steele A.D."/>
            <person name="Gui C."/>
            <person name="Meng S."/>
            <person name="Li G."/>
            <person name="Viehrig K."/>
            <person name="Ye F."/>
            <person name="Su P."/>
            <person name="Kiefer A.F."/>
            <person name="Nichols A."/>
            <person name="Cepeda A.J."/>
            <person name="Yan W."/>
            <person name="Fan B."/>
            <person name="Jiang Y."/>
            <person name="Adhikari A."/>
            <person name="Zheng C.-J."/>
            <person name="Schuster L."/>
            <person name="Cowan T.M."/>
            <person name="Smanski M.J."/>
            <person name="Chevrette M.G."/>
            <person name="De Carvalho L.P.S."/>
            <person name="Shen B."/>
        </authorList>
    </citation>
    <scope>NUCLEOTIDE SEQUENCE [LARGE SCALE GENOMIC DNA]</scope>
    <source>
        <strain evidence="5 6">NPDC020863</strain>
    </source>
</reference>
<protein>
    <submittedName>
        <fullName evidence="5">LacI family DNA-binding transcriptional regulator</fullName>
    </submittedName>
</protein>
<evidence type="ECO:0000313" key="5">
    <source>
        <dbReference type="EMBL" id="MFK4272539.1"/>
    </source>
</evidence>
<dbReference type="InterPro" id="IPR028082">
    <property type="entry name" value="Peripla_BP_I"/>
</dbReference>